<organism evidence="8 9">
    <name type="scientific">Candidatus Hydrogenisulfobacillus filiaventi</name>
    <dbReference type="NCBI Taxonomy" id="2707344"/>
    <lineage>
        <taxon>Bacteria</taxon>
        <taxon>Bacillati</taxon>
        <taxon>Bacillota</taxon>
        <taxon>Clostridia</taxon>
        <taxon>Eubacteriales</taxon>
        <taxon>Clostridiales Family XVII. Incertae Sedis</taxon>
        <taxon>Candidatus Hydrogenisulfobacillus</taxon>
    </lineage>
</organism>
<evidence type="ECO:0000313" key="8">
    <source>
        <dbReference type="EMBL" id="CAB1127627.1"/>
    </source>
</evidence>
<comment type="catalytic activity">
    <reaction evidence="6">
        <text>glycolate + A = glyoxylate + AH2</text>
        <dbReference type="Rhea" id="RHEA:21264"/>
        <dbReference type="ChEBI" id="CHEBI:13193"/>
        <dbReference type="ChEBI" id="CHEBI:17499"/>
        <dbReference type="ChEBI" id="CHEBI:29805"/>
        <dbReference type="ChEBI" id="CHEBI:36655"/>
        <dbReference type="EC" id="1.1.99.14"/>
    </reaction>
</comment>
<name>A0A6F8ZCY8_9FIRM</name>
<dbReference type="SUPFAM" id="SSF46548">
    <property type="entry name" value="alpha-helical ferredoxin"/>
    <property type="match status" value="1"/>
</dbReference>
<dbReference type="GO" id="GO:0051539">
    <property type="term" value="F:4 iron, 4 sulfur cluster binding"/>
    <property type="evidence" value="ECO:0007669"/>
    <property type="project" value="UniProtKB-UniRule"/>
</dbReference>
<keyword evidence="8" id="KW-0560">Oxidoreductase</keyword>
<evidence type="ECO:0000256" key="3">
    <source>
        <dbReference type="ARBA" id="ARBA00022737"/>
    </source>
</evidence>
<keyword evidence="6" id="KW-0249">Electron transport</keyword>
<dbReference type="PANTHER" id="PTHR32479:SF17">
    <property type="entry name" value="GLYCOLATE OXIDASE IRON-SULFUR SUBUNIT"/>
    <property type="match status" value="1"/>
</dbReference>
<keyword evidence="2 6" id="KW-0479">Metal-binding</keyword>
<dbReference type="PROSITE" id="PS00198">
    <property type="entry name" value="4FE4S_FER_1"/>
    <property type="match status" value="1"/>
</dbReference>
<comment type="function">
    <text evidence="6">Component of a complex that catalyzes the oxidation of glycolate to glyoxylate.</text>
</comment>
<proteinExistence type="predicted"/>
<dbReference type="AlphaFoldDB" id="A0A6F8ZCY8"/>
<evidence type="ECO:0000259" key="7">
    <source>
        <dbReference type="PROSITE" id="PS51379"/>
    </source>
</evidence>
<dbReference type="PIRSF" id="PIRSF000139">
    <property type="entry name" value="Glc_ox_4Fe-4S"/>
    <property type="match status" value="1"/>
</dbReference>
<dbReference type="EMBL" id="LR778114">
    <property type="protein sequence ID" value="CAB1127627.1"/>
    <property type="molecule type" value="Genomic_DNA"/>
</dbReference>
<dbReference type="KEGG" id="hfv:R50_0121"/>
<sequence>MRGEVAAGPLLADALDRCLGCRACESACPSGVAYHRIRQAGQDRLRRAWPPARRLPFLPRQALRLVRRPRRLARALSLAARLRRLPWPPGWRRYAPMLGYRPQALPPLPDPGPGARPAAFFTGCVQEAMFADANRAAEALLTAAGYRVQRPEGQGCCGALALHAGRVEEAKSLARANLDAFAGTEGPVVNTAGGCGAMLAEYGELLAGDPAYAARARAFASRVRDWATLLREAPPLPFRGEGRRVTLQNSCHLVHVEGAGADPPALLRTVEGDTFLPLPGQDQCCGSAGVYNLTHPDFAFAILDGRMAEVAALPADLVLVNNPGCQLQLRLGAARTRQTPPPEVQHLAVYLYRAWIRARDG</sequence>
<evidence type="ECO:0000256" key="1">
    <source>
        <dbReference type="ARBA" id="ARBA00022485"/>
    </source>
</evidence>
<dbReference type="InterPro" id="IPR017900">
    <property type="entry name" value="4Fe4S_Fe_S_CS"/>
</dbReference>
<keyword evidence="4 6" id="KW-0408">Iron</keyword>
<keyword evidence="1 6" id="KW-0004">4Fe-4S</keyword>
<feature type="domain" description="4Fe-4S ferredoxin-type" evidence="7">
    <location>
        <begin position="8"/>
        <end position="38"/>
    </location>
</feature>
<evidence type="ECO:0000256" key="5">
    <source>
        <dbReference type="ARBA" id="ARBA00023014"/>
    </source>
</evidence>
<dbReference type="PROSITE" id="PS51379">
    <property type="entry name" value="4FE4S_FER_2"/>
    <property type="match status" value="1"/>
</dbReference>
<comment type="cofactor">
    <cofactor evidence="6">
        <name>[4Fe-4S] cluster</name>
        <dbReference type="ChEBI" id="CHEBI:49883"/>
    </cofactor>
    <text evidence="6">Binds 2 [4Fe-4S] clusters.</text>
</comment>
<accession>A0A6F8ZCY8</accession>
<gene>
    <name evidence="8" type="ORF">R50_0121</name>
</gene>
<keyword evidence="5 6" id="KW-0411">Iron-sulfur</keyword>
<dbReference type="Proteomes" id="UP000503399">
    <property type="component" value="Chromosome"/>
</dbReference>
<dbReference type="InterPro" id="IPR012257">
    <property type="entry name" value="Glc_ox_4Fe-4S"/>
</dbReference>
<keyword evidence="6" id="KW-0813">Transport</keyword>
<comment type="catalytic activity">
    <reaction evidence="6">
        <text>(R)-lactate + A = pyruvate + AH2</text>
        <dbReference type="Rhea" id="RHEA:15089"/>
        <dbReference type="ChEBI" id="CHEBI:13193"/>
        <dbReference type="ChEBI" id="CHEBI:15361"/>
        <dbReference type="ChEBI" id="CHEBI:16004"/>
        <dbReference type="ChEBI" id="CHEBI:17499"/>
    </reaction>
</comment>
<dbReference type="GO" id="GO:0019154">
    <property type="term" value="F:glycolate dehydrogenase activity"/>
    <property type="evidence" value="ECO:0007669"/>
    <property type="project" value="UniProtKB-EC"/>
</dbReference>
<evidence type="ECO:0000256" key="2">
    <source>
        <dbReference type="ARBA" id="ARBA00022723"/>
    </source>
</evidence>
<reference evidence="8 9" key="1">
    <citation type="submission" date="2020-02" db="EMBL/GenBank/DDBJ databases">
        <authorList>
            <person name="Hogendoorn C."/>
        </authorList>
    </citation>
    <scope>NUCLEOTIDE SEQUENCE [LARGE SCALE GENOMIC DNA]</scope>
    <source>
        <strain evidence="8">R501</strain>
    </source>
</reference>
<dbReference type="InterPro" id="IPR004017">
    <property type="entry name" value="Cys_rich_dom"/>
</dbReference>
<dbReference type="EC" id="1.1.99.14" evidence="6"/>
<dbReference type="Pfam" id="PF02754">
    <property type="entry name" value="CCG"/>
    <property type="match status" value="2"/>
</dbReference>
<keyword evidence="3" id="KW-0677">Repeat</keyword>
<keyword evidence="9" id="KW-1185">Reference proteome</keyword>
<evidence type="ECO:0000313" key="9">
    <source>
        <dbReference type="Proteomes" id="UP000503399"/>
    </source>
</evidence>
<dbReference type="GO" id="GO:0046872">
    <property type="term" value="F:metal ion binding"/>
    <property type="evidence" value="ECO:0007669"/>
    <property type="project" value="UniProtKB-UniRule"/>
</dbReference>
<dbReference type="PANTHER" id="PTHR32479">
    <property type="entry name" value="GLYCOLATE OXIDASE IRON-SULFUR SUBUNIT"/>
    <property type="match status" value="1"/>
</dbReference>
<evidence type="ECO:0000256" key="6">
    <source>
        <dbReference type="PIRNR" id="PIRNR000139"/>
    </source>
</evidence>
<protein>
    <recommendedName>
        <fullName evidence="6">Glycolate oxidase iron-sulfur subunit</fullName>
        <ecNumber evidence="6">1.1.99.14</ecNumber>
    </recommendedName>
</protein>
<dbReference type="InterPro" id="IPR017896">
    <property type="entry name" value="4Fe4S_Fe-S-bd"/>
</dbReference>
<evidence type="ECO:0000256" key="4">
    <source>
        <dbReference type="ARBA" id="ARBA00023004"/>
    </source>
</evidence>